<dbReference type="EMBL" id="UWOC01000130">
    <property type="protein sequence ID" value="VCU08492.1"/>
    <property type="molecule type" value="Genomic_DNA"/>
</dbReference>
<dbReference type="SUPFAM" id="SSF56954">
    <property type="entry name" value="Outer membrane efflux proteins (OEP)"/>
    <property type="match status" value="1"/>
</dbReference>
<dbReference type="Pfam" id="PF02321">
    <property type="entry name" value="OEP"/>
    <property type="match status" value="2"/>
</dbReference>
<accession>A0A447CT98</accession>
<feature type="chain" id="PRO_5019003032" evidence="2">
    <location>
        <begin position="25"/>
        <end position="428"/>
    </location>
</feature>
<dbReference type="PANTHER" id="PTHR30203:SF24">
    <property type="entry name" value="BLR4935 PROTEIN"/>
    <property type="match status" value="1"/>
</dbReference>
<comment type="similarity">
    <text evidence="1">Belongs to the outer membrane factor (OMF) (TC 1.B.17) family.</text>
</comment>
<organism evidence="3 4">
    <name type="scientific">Rhodoplanes serenus</name>
    <dbReference type="NCBI Taxonomy" id="200615"/>
    <lineage>
        <taxon>Bacteria</taxon>
        <taxon>Pseudomonadati</taxon>
        <taxon>Pseudomonadota</taxon>
        <taxon>Alphaproteobacteria</taxon>
        <taxon>Hyphomicrobiales</taxon>
        <taxon>Nitrobacteraceae</taxon>
        <taxon>Rhodoplanes</taxon>
    </lineage>
</organism>
<evidence type="ECO:0000256" key="1">
    <source>
        <dbReference type="ARBA" id="ARBA00007613"/>
    </source>
</evidence>
<gene>
    <name evidence="3" type="primary">czcC_2</name>
    <name evidence="3" type="ORF">RHODGE_RHODGE_01661</name>
</gene>
<dbReference type="InterPro" id="IPR003423">
    <property type="entry name" value="OMP_efflux"/>
</dbReference>
<evidence type="ECO:0000313" key="4">
    <source>
        <dbReference type="Proteomes" id="UP000289200"/>
    </source>
</evidence>
<comment type="caution">
    <text evidence="3">The sequence shown here is derived from an EMBL/GenBank/DDBJ whole genome shotgun (WGS) entry which is preliminary data.</text>
</comment>
<reference evidence="4" key="1">
    <citation type="submission" date="2018-10" db="EMBL/GenBank/DDBJ databases">
        <authorList>
            <person name="Peiro R."/>
            <person name="Begona"/>
            <person name="Cbmso G."/>
            <person name="Lopez M."/>
            <person name="Gonzalez S."/>
            <person name="Sacristan E."/>
            <person name="Castillo E."/>
        </authorList>
    </citation>
    <scope>NUCLEOTIDE SEQUENCE [LARGE SCALE GENOMIC DNA]</scope>
</reference>
<dbReference type="OrthoDB" id="9791261at2"/>
<sequence>MLHRAVAWALGFALALHASSPALAQAPNRAPSRTLTLTAAMQRALAANPRLTAAERDIGIARGRRIQAGAIPNPDLSFELDNAFGTGDYRGTRSAETTLQISQLVELSGKRQARIAAGDAGFAVAGWDRAAVRLEVLSETAIAFVNVLSAQRRVEIFDEQIATLGRLTPLLQRRVDAGASSPAEIARAEVAADLAKADRERARVALAVARRDLAALMGLTAPDFKSVSGNLSRIGRPPPFPTVLAALEANPQLVRWTAVQAQRRAELLLARLKVVPDPQVGLAWRHYRDTGDDAVRLGVAIPLPLWDQNRGGILEAQETLAKTDAEWKINRIGLILLLGRAWETIGGAIEEVRLLRGSTIPKSRNALETIESGYGQGRFTLLEILDAQAVAVQAALREVEALTIFHTAVATIEGLTGSPLTLSREASR</sequence>
<evidence type="ECO:0000313" key="3">
    <source>
        <dbReference type="EMBL" id="VCU08492.1"/>
    </source>
</evidence>
<evidence type="ECO:0000256" key="2">
    <source>
        <dbReference type="SAM" id="SignalP"/>
    </source>
</evidence>
<keyword evidence="4" id="KW-1185">Reference proteome</keyword>
<dbReference type="Gene3D" id="1.20.1600.10">
    <property type="entry name" value="Outer membrane efflux proteins (OEP)"/>
    <property type="match status" value="1"/>
</dbReference>
<dbReference type="GO" id="GO:0015562">
    <property type="term" value="F:efflux transmembrane transporter activity"/>
    <property type="evidence" value="ECO:0007669"/>
    <property type="project" value="InterPro"/>
</dbReference>
<keyword evidence="2" id="KW-0732">Signal</keyword>
<protein>
    <submittedName>
        <fullName evidence="3">Cobalt-zinc-cadmium resistance protein CzcC</fullName>
    </submittedName>
</protein>
<dbReference type="InterPro" id="IPR010131">
    <property type="entry name" value="MdtP/NodT-like"/>
</dbReference>
<dbReference type="PANTHER" id="PTHR30203">
    <property type="entry name" value="OUTER MEMBRANE CATION EFFLUX PROTEIN"/>
    <property type="match status" value="1"/>
</dbReference>
<dbReference type="Proteomes" id="UP000289200">
    <property type="component" value="Unassembled WGS sequence"/>
</dbReference>
<proteinExistence type="inferred from homology"/>
<feature type="signal peptide" evidence="2">
    <location>
        <begin position="1"/>
        <end position="24"/>
    </location>
</feature>
<name>A0A447CT98_9BRAD</name>
<dbReference type="RefSeq" id="WP_129608586.1">
    <property type="nucleotide sequence ID" value="NZ_UWOC01000130.1"/>
</dbReference>
<dbReference type="AlphaFoldDB" id="A0A447CT98"/>